<evidence type="ECO:0000313" key="1">
    <source>
        <dbReference type="EMBL" id="PIR85300.1"/>
    </source>
</evidence>
<dbReference type="SUPFAM" id="SSF56112">
    <property type="entry name" value="Protein kinase-like (PK-like)"/>
    <property type="match status" value="1"/>
</dbReference>
<sequence length="366" mass="42647">MNTNDTKARWNDYVQSEIDAVQPLLETAGYTLDDEQPHVMGERYVIRAVTTASGDKVVLLGTDSATGERVVIKVSADEEGKKELEHERRSKELLLKLHFAYDVFVTPRELFFRQFGKRLVAVYEYIEQEKQFVDRPTSEQFTYALCAFKAQEGAHATTHRHTKLIRNVFETRNASGYLAEYKQFKETIVTFDLQAEPLLEEVYALLLDKREIIDRYGSFLTHTDFVPHNFRIKDGVIYLLDYSSLRFGNKYEGWARFMNFMTLYNPELEQALTQYVADNRSSGEQCSLKLMRLYRLSEIVAFYVGTLEKASGSLKDLNTARVYFWLDVLRAVLDDTPLSDKVRERYIELRDSLRSEDEKKRQQGLH</sequence>
<name>A0A2H0UG13_9BACT</name>
<dbReference type="Proteomes" id="UP000229315">
    <property type="component" value="Unassembled WGS sequence"/>
</dbReference>
<dbReference type="EMBL" id="PFBH01000008">
    <property type="protein sequence ID" value="PIR85300.1"/>
    <property type="molecule type" value="Genomic_DNA"/>
</dbReference>
<organism evidence="1 2">
    <name type="scientific">Candidatus Kaiserbacteria bacterium CG10_big_fil_rev_8_21_14_0_10_45_20</name>
    <dbReference type="NCBI Taxonomy" id="1974607"/>
    <lineage>
        <taxon>Bacteria</taxon>
        <taxon>Candidatus Kaiseribacteriota</taxon>
    </lineage>
</organism>
<reference evidence="2" key="1">
    <citation type="submission" date="2017-09" db="EMBL/GenBank/DDBJ databases">
        <title>Depth-based differentiation of microbial function through sediment-hosted aquifers and enrichment of novel symbionts in the deep terrestrial subsurface.</title>
        <authorList>
            <person name="Probst A.J."/>
            <person name="Ladd B."/>
            <person name="Jarett J.K."/>
            <person name="Geller-Mcgrath D.E."/>
            <person name="Sieber C.M.K."/>
            <person name="Emerson J.B."/>
            <person name="Anantharaman K."/>
            <person name="Thomas B.C."/>
            <person name="Malmstrom R."/>
            <person name="Stieglmeier M."/>
            <person name="Klingl A."/>
            <person name="Woyke T."/>
            <person name="Ryan C.M."/>
            <person name="Banfield J.F."/>
        </authorList>
    </citation>
    <scope>NUCLEOTIDE SEQUENCE [LARGE SCALE GENOMIC DNA]</scope>
</reference>
<dbReference type="AlphaFoldDB" id="A0A2H0UG13"/>
<evidence type="ECO:0000313" key="2">
    <source>
        <dbReference type="Proteomes" id="UP000229315"/>
    </source>
</evidence>
<gene>
    <name evidence="1" type="ORF">COU15_01415</name>
</gene>
<protein>
    <recommendedName>
        <fullName evidence="3">Aminoglycoside phosphotransferase domain-containing protein</fullName>
    </recommendedName>
</protein>
<comment type="caution">
    <text evidence="1">The sequence shown here is derived from an EMBL/GenBank/DDBJ whole genome shotgun (WGS) entry which is preliminary data.</text>
</comment>
<evidence type="ECO:0008006" key="3">
    <source>
        <dbReference type="Google" id="ProtNLM"/>
    </source>
</evidence>
<accession>A0A2H0UG13</accession>
<proteinExistence type="predicted"/>
<dbReference type="InterPro" id="IPR011009">
    <property type="entry name" value="Kinase-like_dom_sf"/>
</dbReference>